<sequence length="173" mass="19464">MTRGTSYKVGSFILGIIFIAVSIVTFEHPVTDLHLLVVLFSTVTIAKGIFELYTDQAMKNWVGLYSTLIAWIGIVDLLIGSFFIFHLSIGKILLPFVFVFWFVYNAISRFLSVLATKEVSSVSYWFLLTVNALGVITCILLFFHPMIAALTLVFFISLTFLVVGIFNIRTAFK</sequence>
<dbReference type="PANTHER" id="PTHR34989">
    <property type="entry name" value="PROTEIN HDED"/>
    <property type="match status" value="1"/>
</dbReference>
<feature type="transmembrane region" description="Helical" evidence="1">
    <location>
        <begin position="124"/>
        <end position="143"/>
    </location>
</feature>
<reference evidence="3" key="1">
    <citation type="submission" date="2016-09" db="EMBL/GenBank/DDBJ databases">
        <authorList>
            <person name="Gulvik C.A."/>
        </authorList>
    </citation>
    <scope>NUCLEOTIDE SEQUENCE [LARGE SCALE GENOMIC DNA]</scope>
    <source>
        <strain evidence="3">DSM 23328</strain>
    </source>
</reference>
<feature type="transmembrane region" description="Helical" evidence="1">
    <location>
        <begin position="149"/>
        <end position="168"/>
    </location>
</feature>
<feature type="transmembrane region" description="Helical" evidence="1">
    <location>
        <begin position="32"/>
        <end position="50"/>
    </location>
</feature>
<dbReference type="GO" id="GO:0005886">
    <property type="term" value="C:plasma membrane"/>
    <property type="evidence" value="ECO:0007669"/>
    <property type="project" value="TreeGrafter"/>
</dbReference>
<dbReference type="AlphaFoldDB" id="A0A1E5GMU1"/>
<feature type="transmembrane region" description="Helical" evidence="1">
    <location>
        <begin position="92"/>
        <end position="112"/>
    </location>
</feature>
<dbReference type="EMBL" id="MIJZ01000001">
    <property type="protein sequence ID" value="OEG14017.1"/>
    <property type="molecule type" value="Genomic_DNA"/>
</dbReference>
<evidence type="ECO:0008006" key="4">
    <source>
        <dbReference type="Google" id="ProtNLM"/>
    </source>
</evidence>
<protein>
    <recommendedName>
        <fullName evidence="4">DUF308 domain-containing protein</fullName>
    </recommendedName>
</protein>
<feature type="transmembrane region" description="Helical" evidence="1">
    <location>
        <begin position="7"/>
        <end position="26"/>
    </location>
</feature>
<dbReference type="PANTHER" id="PTHR34989:SF1">
    <property type="entry name" value="PROTEIN HDED"/>
    <property type="match status" value="1"/>
</dbReference>
<gene>
    <name evidence="2" type="ORF">BCR21_03225</name>
</gene>
<name>A0A1E5GMU1_9ENTE</name>
<dbReference type="InterPro" id="IPR052712">
    <property type="entry name" value="Acid_resist_chaperone_HdeD"/>
</dbReference>
<comment type="caution">
    <text evidence="2">The sequence shown here is derived from an EMBL/GenBank/DDBJ whole genome shotgun (WGS) entry which is preliminary data.</text>
</comment>
<proteinExistence type="predicted"/>
<keyword evidence="1" id="KW-0812">Transmembrane</keyword>
<feature type="transmembrane region" description="Helical" evidence="1">
    <location>
        <begin position="62"/>
        <end position="86"/>
    </location>
</feature>
<dbReference type="RefSeq" id="WP_069645067.1">
    <property type="nucleotide sequence ID" value="NZ_MIJZ01000001.1"/>
</dbReference>
<evidence type="ECO:0000313" key="2">
    <source>
        <dbReference type="EMBL" id="OEG14017.1"/>
    </source>
</evidence>
<keyword evidence="1" id="KW-1133">Transmembrane helix</keyword>
<dbReference type="InterPro" id="IPR005325">
    <property type="entry name" value="DUF308_memb"/>
</dbReference>
<dbReference type="Proteomes" id="UP000094068">
    <property type="component" value="Unassembled WGS sequence"/>
</dbReference>
<dbReference type="STRING" id="903984.BCR21_03225"/>
<dbReference type="Pfam" id="PF03729">
    <property type="entry name" value="DUF308"/>
    <property type="match status" value="2"/>
</dbReference>
<organism evidence="2 3">
    <name type="scientific">Enterococcus ureasiticus</name>
    <dbReference type="NCBI Taxonomy" id="903984"/>
    <lineage>
        <taxon>Bacteria</taxon>
        <taxon>Bacillati</taxon>
        <taxon>Bacillota</taxon>
        <taxon>Bacilli</taxon>
        <taxon>Lactobacillales</taxon>
        <taxon>Enterococcaceae</taxon>
        <taxon>Enterococcus</taxon>
    </lineage>
</organism>
<keyword evidence="3" id="KW-1185">Reference proteome</keyword>
<accession>A0A1E5GMU1</accession>
<evidence type="ECO:0000256" key="1">
    <source>
        <dbReference type="SAM" id="Phobius"/>
    </source>
</evidence>
<evidence type="ECO:0000313" key="3">
    <source>
        <dbReference type="Proteomes" id="UP000094068"/>
    </source>
</evidence>
<keyword evidence="1" id="KW-0472">Membrane</keyword>